<feature type="non-terminal residue" evidence="2">
    <location>
        <position position="152"/>
    </location>
</feature>
<evidence type="ECO:0000313" key="2">
    <source>
        <dbReference type="EMBL" id="ETN98775.1"/>
    </source>
</evidence>
<dbReference type="AlphaFoldDB" id="X6LBM2"/>
<name>X6LBM2_RETFI</name>
<sequence>FFFFFEVNYDYELCISRMETIYKNVIYTQCTKRGGVDDGKKKKNSVKWSLSNVSIDVRIDIYYNGHTTRLSRLGVEYELTRSVNMMAMVSNQSTSNETSVTNSSNNSSNTSSNTSSNNNNNNVNNNNNNSDVTSLFPIEELMNGTMFPSPKP</sequence>
<reference evidence="2 3" key="1">
    <citation type="journal article" date="2013" name="Curr. Biol.">
        <title>The Genome of the Foraminiferan Reticulomyxa filosa.</title>
        <authorList>
            <person name="Glockner G."/>
            <person name="Hulsmann N."/>
            <person name="Schleicher M."/>
            <person name="Noegel A.A."/>
            <person name="Eichinger L."/>
            <person name="Gallinger C."/>
            <person name="Pawlowski J."/>
            <person name="Sierra R."/>
            <person name="Euteneuer U."/>
            <person name="Pillet L."/>
            <person name="Moustafa A."/>
            <person name="Platzer M."/>
            <person name="Groth M."/>
            <person name="Szafranski K."/>
            <person name="Schliwa M."/>
        </authorList>
    </citation>
    <scope>NUCLEOTIDE SEQUENCE [LARGE SCALE GENOMIC DNA]</scope>
</reference>
<feature type="region of interest" description="Disordered" evidence="1">
    <location>
        <begin position="92"/>
        <end position="132"/>
    </location>
</feature>
<dbReference type="Proteomes" id="UP000023152">
    <property type="component" value="Unassembled WGS sequence"/>
</dbReference>
<organism evidence="2 3">
    <name type="scientific">Reticulomyxa filosa</name>
    <dbReference type="NCBI Taxonomy" id="46433"/>
    <lineage>
        <taxon>Eukaryota</taxon>
        <taxon>Sar</taxon>
        <taxon>Rhizaria</taxon>
        <taxon>Retaria</taxon>
        <taxon>Foraminifera</taxon>
        <taxon>Monothalamids</taxon>
        <taxon>Reticulomyxidae</taxon>
        <taxon>Reticulomyxa</taxon>
    </lineage>
</organism>
<proteinExistence type="predicted"/>
<feature type="non-terminal residue" evidence="2">
    <location>
        <position position="1"/>
    </location>
</feature>
<accession>X6LBM2</accession>
<protein>
    <submittedName>
        <fullName evidence="2">Uncharacterized protein</fullName>
    </submittedName>
</protein>
<gene>
    <name evidence="2" type="ORF">RFI_38712</name>
</gene>
<evidence type="ECO:0000313" key="3">
    <source>
        <dbReference type="Proteomes" id="UP000023152"/>
    </source>
</evidence>
<dbReference type="EMBL" id="ASPP01045828">
    <property type="protein sequence ID" value="ETN98775.1"/>
    <property type="molecule type" value="Genomic_DNA"/>
</dbReference>
<comment type="caution">
    <text evidence="2">The sequence shown here is derived from an EMBL/GenBank/DDBJ whole genome shotgun (WGS) entry which is preliminary data.</text>
</comment>
<keyword evidence="3" id="KW-1185">Reference proteome</keyword>
<evidence type="ECO:0000256" key="1">
    <source>
        <dbReference type="SAM" id="MobiDB-lite"/>
    </source>
</evidence>